<keyword evidence="10" id="KW-0496">Mitochondrion</keyword>
<feature type="compositionally biased region" description="Acidic residues" evidence="12">
    <location>
        <begin position="146"/>
        <end position="164"/>
    </location>
</feature>
<keyword evidence="7" id="KW-0255">Endonuclease</keyword>
<dbReference type="PRINTS" id="PR00853">
    <property type="entry name" value="XPGRADSUPER"/>
</dbReference>
<name>A0ABX5B914_CRYHO</name>
<dbReference type="InterPro" id="IPR006084">
    <property type="entry name" value="XPG/Rad2"/>
</dbReference>
<dbReference type="PANTHER" id="PTHR16171">
    <property type="entry name" value="DNA REPAIR PROTEIN COMPLEMENTING XP-G CELLS-RELATED"/>
    <property type="match status" value="1"/>
</dbReference>
<gene>
    <name evidence="15" type="ORF">GY17_00003183</name>
</gene>
<evidence type="ECO:0000256" key="11">
    <source>
        <dbReference type="ARBA" id="ARBA00023242"/>
    </source>
</evidence>
<keyword evidence="8" id="KW-0378">Hydrolase</keyword>
<dbReference type="CDD" id="cd09868">
    <property type="entry name" value="PIN_XPG_RAD2"/>
    <property type="match status" value="1"/>
</dbReference>
<comment type="cofactor">
    <cofactor evidence="1">
        <name>Mg(2+)</name>
        <dbReference type="ChEBI" id="CHEBI:18420"/>
    </cofactor>
</comment>
<dbReference type="Pfam" id="PF00867">
    <property type="entry name" value="XPG_I"/>
    <property type="match status" value="1"/>
</dbReference>
<evidence type="ECO:0000256" key="3">
    <source>
        <dbReference type="ARBA" id="ARBA00005283"/>
    </source>
</evidence>
<accession>A0ABX5B914</accession>
<dbReference type="EMBL" id="JTAI01000022">
    <property type="protein sequence ID" value="PPS93083.1"/>
    <property type="molecule type" value="Genomic_DNA"/>
</dbReference>
<comment type="similarity">
    <text evidence="3">Belongs to the XPG/RAD2 endonuclease family. XPG subfamily.</text>
</comment>
<keyword evidence="6" id="KW-0479">Metal-binding</keyword>
<dbReference type="Proteomes" id="UP001429100">
    <property type="component" value="Unassembled WGS sequence"/>
</dbReference>
<dbReference type="PANTHER" id="PTHR16171:SF7">
    <property type="entry name" value="DNA REPAIR PROTEIN RAD2"/>
    <property type="match status" value="1"/>
</dbReference>
<dbReference type="Pfam" id="PF00752">
    <property type="entry name" value="XPG_N"/>
    <property type="match status" value="1"/>
</dbReference>
<evidence type="ECO:0000313" key="16">
    <source>
        <dbReference type="Proteomes" id="UP001429100"/>
    </source>
</evidence>
<sequence>MGVKGLWDIVAPSGIRVRPETLEGQILAIDASIWLKQFLMGLKDKEGKIPQGAHLLGFFKRLCKLLYYGILPVIVFDGTPPDIKKRTLELRRMQREMSEINMRRVANKLLLNTIRLRVAKKVKDKVRKRKDKKLSDEEYKNQIDNGESEEEKEEEQVQEQDESESEKINQLATINDKNKVEYKNKRKAHHSMEEKISLTPKLFSSEDENNITDDDEGVYNRPNRKFKKYGRYQQVHHLINETEENSEVPTSYFPVMGFLSERRRLDEMPEIDTNLFSMPIQISSSQKIASKKMTKIEDLNAFLRVTESSSDERRLMDLPLDTEIDPQVFEQLNSKLQYEILIQLRDAWINALRSNAVDTKDNMSQFSNSQIECYLRYLRINQEIERLKVRMAKECEEEQMESVNEEIKVVEYGQIYDPDNNDFNNNIQDCSSSSIFEDQSKETINEELNIDPNIDDSTFTGKIINFSKKIGIDNKDIDTFNRNDTLLSSDILSMKGYHNLSKITKKERIKFLQSTDYTKNDNIVSNPLNTPLFELEKLLNNENIQESQIQNKVNNTFNDINDIERLELLKENVDELFKINNEPIQKFEEKDDGFIVDIENRVYQDEDYKKVNRKDDFGNEGLDDSYDDDDDWQYIEWESAKTIHPKPQENNLDSLQVIKSIILSNDLVSNIEPKLDSILGLEKIEENDESKQVILIDSEEIKEQKNDIYLIKDSGKYEDGFKKTEIGQLEGQIQDLEPEKEQEQEHQSEQEPEQELEHEPEQEPEQELEHEPDQYQDQEQKPEQEPEHQPEPNQDQERQPELEHQPELEQEPEPDLEPELLDYSYLEDIKEIIQKEDEQIMDMSLFSDHYAIYDKNLDEILFELEKEQEELSLEFTKHDIILNSEITKEMQYQICLLLKALGIPWIDSPGEAEAQASILTQLNICHGVLSDDSDCLIFGAKKIFRNFFSGNSVEMYDLNQVKKYLGIEKQEQFYILAILLGCDYTVGVNGIGPVNAVEVLKAYPELEDMILFQNWSMNKFQDKSNDLINDTFERAEFKRNHSNYRHSWVFPPDFPCFDAIHAMKNPNIISNFKPTFGKIDKNSTIELITNNTNLTHEKVSLIIDPIIKNQNNKYKQTKIDEFLIQNQSIKFNNHHIQKEEKVASIISKRMKKALNHLK</sequence>
<dbReference type="SMART" id="SM00279">
    <property type="entry name" value="HhH2"/>
    <property type="match status" value="1"/>
</dbReference>
<organism evidence="15 16">
    <name type="scientific">Cryptosporidium hominis</name>
    <dbReference type="NCBI Taxonomy" id="237895"/>
    <lineage>
        <taxon>Eukaryota</taxon>
        <taxon>Sar</taxon>
        <taxon>Alveolata</taxon>
        <taxon>Apicomplexa</taxon>
        <taxon>Conoidasida</taxon>
        <taxon>Coccidia</taxon>
        <taxon>Eucoccidiorida</taxon>
        <taxon>Eimeriorina</taxon>
        <taxon>Cryptosporidiidae</taxon>
        <taxon>Cryptosporidium</taxon>
    </lineage>
</organism>
<dbReference type="SMART" id="SM00485">
    <property type="entry name" value="XPGN"/>
    <property type="match status" value="1"/>
</dbReference>
<dbReference type="InterPro" id="IPR001044">
    <property type="entry name" value="XPG/Rad2_eukaryotes"/>
</dbReference>
<evidence type="ECO:0000256" key="12">
    <source>
        <dbReference type="SAM" id="MobiDB-lite"/>
    </source>
</evidence>
<keyword evidence="5" id="KW-0540">Nuclease</keyword>
<feature type="region of interest" description="Disordered" evidence="12">
    <location>
        <begin position="737"/>
        <end position="816"/>
    </location>
</feature>
<evidence type="ECO:0000313" key="15">
    <source>
        <dbReference type="EMBL" id="PPS93083.1"/>
    </source>
</evidence>
<dbReference type="PRINTS" id="PR00066">
    <property type="entry name" value="XRODRMPGMNTG"/>
</dbReference>
<feature type="domain" description="XPG N-terminal" evidence="14">
    <location>
        <begin position="1"/>
        <end position="98"/>
    </location>
</feature>
<evidence type="ECO:0000259" key="14">
    <source>
        <dbReference type="SMART" id="SM00485"/>
    </source>
</evidence>
<evidence type="ECO:0000256" key="4">
    <source>
        <dbReference type="ARBA" id="ARBA00022553"/>
    </source>
</evidence>
<feature type="domain" description="XPG-I" evidence="13">
    <location>
        <begin position="899"/>
        <end position="967"/>
    </location>
</feature>
<evidence type="ECO:0000256" key="7">
    <source>
        <dbReference type="ARBA" id="ARBA00022759"/>
    </source>
</evidence>
<evidence type="ECO:0000256" key="9">
    <source>
        <dbReference type="ARBA" id="ARBA00022842"/>
    </source>
</evidence>
<evidence type="ECO:0000256" key="2">
    <source>
        <dbReference type="ARBA" id="ARBA00004123"/>
    </source>
</evidence>
<protein>
    <submittedName>
        <fullName evidence="15">XPG</fullName>
    </submittedName>
</protein>
<dbReference type="InterPro" id="IPR029060">
    <property type="entry name" value="PIN-like_dom_sf"/>
</dbReference>
<reference evidence="15 16" key="2">
    <citation type="submission" date="2017-10" db="EMBL/GenBank/DDBJ databases">
        <title>Consistent, comparative and evidence-based genome annotation and re-annotation for the closely-related species, Cryptosporidium parvum, C. hominis and C. tyzzeri.</title>
        <authorList>
            <person name="Baptista R.P."/>
            <person name="Li Y."/>
            <person name="Sateriale A."/>
            <person name="Striepen B."/>
            <person name="Kissinger J.C."/>
        </authorList>
    </citation>
    <scope>NUCLEOTIDE SEQUENCE [LARGE SCALE GENOMIC DNA]</scope>
    <source>
        <strain evidence="15">30976</strain>
    </source>
</reference>
<evidence type="ECO:0000256" key="10">
    <source>
        <dbReference type="ARBA" id="ARBA00023128"/>
    </source>
</evidence>
<evidence type="ECO:0000256" key="6">
    <source>
        <dbReference type="ARBA" id="ARBA00022723"/>
    </source>
</evidence>
<comment type="caution">
    <text evidence="15">The sequence shown here is derived from an EMBL/GenBank/DDBJ whole genome shotgun (WGS) entry which is preliminary data.</text>
</comment>
<reference evidence="15 16" key="1">
    <citation type="submission" date="2014-11" db="EMBL/GenBank/DDBJ databases">
        <title>Comparative genomic analysis of Cryptosporidium hominis reveals occurrence of genetic recombination in virulent subtypes.</title>
        <authorList>
            <person name="Guo Y."/>
            <person name="Tang K."/>
            <person name="Frace M."/>
            <person name="Li N."/>
            <person name="Roellig D.M."/>
            <person name="Sammons S."/>
            <person name="Knipe K."/>
            <person name="Rowe L."/>
            <person name="Feng Y."/>
            <person name="Xiao L."/>
        </authorList>
    </citation>
    <scope>NUCLEOTIDE SEQUENCE [LARGE SCALE GENOMIC DNA]</scope>
    <source>
        <strain evidence="15">30976</strain>
    </source>
</reference>
<dbReference type="InterPro" id="IPR008918">
    <property type="entry name" value="HhH2"/>
</dbReference>
<feature type="compositionally biased region" description="Basic and acidic residues" evidence="12">
    <location>
        <begin position="737"/>
        <end position="807"/>
    </location>
</feature>
<evidence type="ECO:0000256" key="8">
    <source>
        <dbReference type="ARBA" id="ARBA00022801"/>
    </source>
</evidence>
<feature type="region of interest" description="Disordered" evidence="12">
    <location>
        <begin position="127"/>
        <end position="180"/>
    </location>
</feature>
<dbReference type="InterPro" id="IPR006085">
    <property type="entry name" value="XPG_DNA_repair_N"/>
</dbReference>
<dbReference type="Gene3D" id="3.40.50.1010">
    <property type="entry name" value="5'-nuclease"/>
    <property type="match status" value="2"/>
</dbReference>
<dbReference type="SUPFAM" id="SSF47807">
    <property type="entry name" value="5' to 3' exonuclease, C-terminal subdomain"/>
    <property type="match status" value="1"/>
</dbReference>
<dbReference type="SMART" id="SM00484">
    <property type="entry name" value="XPGI"/>
    <property type="match status" value="1"/>
</dbReference>
<dbReference type="CDD" id="cd09904">
    <property type="entry name" value="H3TH_XPG"/>
    <property type="match status" value="1"/>
</dbReference>
<dbReference type="Gene3D" id="1.10.150.20">
    <property type="entry name" value="5' to 3' exonuclease, C-terminal subdomain"/>
    <property type="match status" value="1"/>
</dbReference>
<evidence type="ECO:0000256" key="5">
    <source>
        <dbReference type="ARBA" id="ARBA00022722"/>
    </source>
</evidence>
<evidence type="ECO:0000259" key="13">
    <source>
        <dbReference type="SMART" id="SM00484"/>
    </source>
</evidence>
<keyword evidence="16" id="KW-1185">Reference proteome</keyword>
<keyword evidence="9" id="KW-0460">Magnesium</keyword>
<dbReference type="InterPro" id="IPR036279">
    <property type="entry name" value="5-3_exonuclease_C_sf"/>
</dbReference>
<dbReference type="InterPro" id="IPR006086">
    <property type="entry name" value="XPG-I_dom"/>
</dbReference>
<dbReference type="SUPFAM" id="SSF88723">
    <property type="entry name" value="PIN domain-like"/>
    <property type="match status" value="1"/>
</dbReference>
<keyword evidence="4" id="KW-0597">Phosphoprotein</keyword>
<proteinExistence type="inferred from homology"/>
<evidence type="ECO:0000256" key="1">
    <source>
        <dbReference type="ARBA" id="ARBA00001946"/>
    </source>
</evidence>
<keyword evidence="11" id="KW-0539">Nucleus</keyword>
<comment type="subcellular location">
    <subcellularLocation>
        <location evidence="2">Nucleus</location>
    </subcellularLocation>
</comment>